<dbReference type="AlphaFoldDB" id="A0A8D8TGI0"/>
<protein>
    <submittedName>
        <fullName evidence="2">Uncharacterized protein</fullName>
    </submittedName>
</protein>
<evidence type="ECO:0000313" key="2">
    <source>
        <dbReference type="EMBL" id="CAG6684941.1"/>
    </source>
</evidence>
<name>A0A8D8TGI0_9HEMI</name>
<evidence type="ECO:0000256" key="1">
    <source>
        <dbReference type="SAM" id="Phobius"/>
    </source>
</evidence>
<organism evidence="2">
    <name type="scientific">Cacopsylla melanoneura</name>
    <dbReference type="NCBI Taxonomy" id="428564"/>
    <lineage>
        <taxon>Eukaryota</taxon>
        <taxon>Metazoa</taxon>
        <taxon>Ecdysozoa</taxon>
        <taxon>Arthropoda</taxon>
        <taxon>Hexapoda</taxon>
        <taxon>Insecta</taxon>
        <taxon>Pterygota</taxon>
        <taxon>Neoptera</taxon>
        <taxon>Paraneoptera</taxon>
        <taxon>Hemiptera</taxon>
        <taxon>Sternorrhyncha</taxon>
        <taxon>Psylloidea</taxon>
        <taxon>Psyllidae</taxon>
        <taxon>Psyllinae</taxon>
        <taxon>Cacopsylla</taxon>
    </lineage>
</organism>
<dbReference type="EMBL" id="HBUF01270120">
    <property type="protein sequence ID" value="CAG6684941.1"/>
    <property type="molecule type" value="Transcribed_RNA"/>
</dbReference>
<sequence>MSFGSGFWIFAYYANAYFEVFLCDACFGIYYNDNSRIFHRKQGKNTIKMQPPPPPPLACFFFFSNSKEPLKSSGFISLNDFEQERTIREKLLLKTIPQIYCLACFIISSKVECIELCLGTNSALNI</sequence>
<feature type="transmembrane region" description="Helical" evidence="1">
    <location>
        <begin position="6"/>
        <end position="31"/>
    </location>
</feature>
<keyword evidence="1" id="KW-0812">Transmembrane</keyword>
<keyword evidence="1" id="KW-0472">Membrane</keyword>
<accession>A0A8D8TGI0</accession>
<reference evidence="2" key="1">
    <citation type="submission" date="2021-05" db="EMBL/GenBank/DDBJ databases">
        <authorList>
            <person name="Alioto T."/>
            <person name="Alioto T."/>
            <person name="Gomez Garrido J."/>
        </authorList>
    </citation>
    <scope>NUCLEOTIDE SEQUENCE</scope>
</reference>
<keyword evidence="1" id="KW-1133">Transmembrane helix</keyword>
<proteinExistence type="predicted"/>